<dbReference type="RefSeq" id="WP_073252430.1">
    <property type="nucleotide sequence ID" value="NZ_FRCS01000001.1"/>
</dbReference>
<accession>A0A1M7L2X7</accession>
<protein>
    <submittedName>
        <fullName evidence="1">Uncharacterized protein</fullName>
    </submittedName>
</protein>
<name>A0A1M7L2X7_9ACTN</name>
<organism evidence="1 2">
    <name type="scientific">Cryptosporangium aurantiacum</name>
    <dbReference type="NCBI Taxonomy" id="134849"/>
    <lineage>
        <taxon>Bacteria</taxon>
        <taxon>Bacillati</taxon>
        <taxon>Actinomycetota</taxon>
        <taxon>Actinomycetes</taxon>
        <taxon>Cryptosporangiales</taxon>
        <taxon>Cryptosporangiaceae</taxon>
        <taxon>Cryptosporangium</taxon>
    </lineage>
</organism>
<dbReference type="EMBL" id="FRCS01000001">
    <property type="protein sequence ID" value="SHM72193.1"/>
    <property type="molecule type" value="Genomic_DNA"/>
</dbReference>
<evidence type="ECO:0000313" key="2">
    <source>
        <dbReference type="Proteomes" id="UP000184440"/>
    </source>
</evidence>
<dbReference type="Proteomes" id="UP000184440">
    <property type="component" value="Unassembled WGS sequence"/>
</dbReference>
<sequence length="241" mass="26763">MAERTVDVLLVRWYERRDRAPDVLGRWLRAAREHLPAAEPRRFGDTEPLRSRLPLAEAYARADPLLFLAGSPPVHHAALANVEARRRGPIAVHTLQAEVGPADERIRRFALALTHPGTVYVSASVERGLVLDRGTLYGPAAQPGEPYLAPHGDWLGLPPDPPAWCWFGPVYRQRVARDISGEDCAGGLFYAGGPWVRTSLQARPADADPARRRAGRLPRGLHRSPLRMIRDHYPRGASQGR</sequence>
<dbReference type="OrthoDB" id="3249195at2"/>
<proteinExistence type="predicted"/>
<gene>
    <name evidence="1" type="ORF">SAMN05443668_1011336</name>
</gene>
<keyword evidence="2" id="KW-1185">Reference proteome</keyword>
<evidence type="ECO:0000313" key="1">
    <source>
        <dbReference type="EMBL" id="SHM72193.1"/>
    </source>
</evidence>
<reference evidence="1 2" key="1">
    <citation type="submission" date="2016-11" db="EMBL/GenBank/DDBJ databases">
        <authorList>
            <person name="Jaros S."/>
            <person name="Januszkiewicz K."/>
            <person name="Wedrychowicz H."/>
        </authorList>
    </citation>
    <scope>NUCLEOTIDE SEQUENCE [LARGE SCALE GENOMIC DNA]</scope>
    <source>
        <strain evidence="1 2">DSM 46144</strain>
    </source>
</reference>
<dbReference type="AlphaFoldDB" id="A0A1M7L2X7"/>